<feature type="transmembrane region" description="Helical" evidence="1">
    <location>
        <begin position="236"/>
        <end position="259"/>
    </location>
</feature>
<proteinExistence type="predicted"/>
<dbReference type="PANTHER" id="PTHR36840:SF1">
    <property type="entry name" value="BLL5714 PROTEIN"/>
    <property type="match status" value="1"/>
</dbReference>
<keyword evidence="1" id="KW-0472">Membrane</keyword>
<evidence type="ECO:0000256" key="1">
    <source>
        <dbReference type="SAM" id="Phobius"/>
    </source>
</evidence>
<dbReference type="PATRIC" id="fig|1280953.3.peg.1627"/>
<keyword evidence="1" id="KW-0812">Transmembrane</keyword>
<keyword evidence="3" id="KW-1185">Reference proteome</keyword>
<comment type="caution">
    <text evidence="2">The sequence shown here is derived from an EMBL/GenBank/DDBJ whole genome shotgun (WGS) entry which is preliminary data.</text>
</comment>
<dbReference type="eggNOG" id="COG4292">
    <property type="taxonomic scope" value="Bacteria"/>
</dbReference>
<protein>
    <submittedName>
        <fullName evidence="2">Low temperature requirement A</fullName>
    </submittedName>
</protein>
<feature type="transmembrane region" description="Helical" evidence="1">
    <location>
        <begin position="97"/>
        <end position="120"/>
    </location>
</feature>
<dbReference type="Pfam" id="PF06772">
    <property type="entry name" value="LtrA"/>
    <property type="match status" value="1"/>
</dbReference>
<dbReference type="Proteomes" id="UP000024942">
    <property type="component" value="Unassembled WGS sequence"/>
</dbReference>
<name>A0A059G8L7_9PROT</name>
<feature type="transmembrane region" description="Helical" evidence="1">
    <location>
        <begin position="280"/>
        <end position="299"/>
    </location>
</feature>
<feature type="transmembrane region" description="Helical" evidence="1">
    <location>
        <begin position="348"/>
        <end position="381"/>
    </location>
</feature>
<feature type="transmembrane region" description="Helical" evidence="1">
    <location>
        <begin position="141"/>
        <end position="162"/>
    </location>
</feature>
<dbReference type="STRING" id="1280953.HOC_08067"/>
<evidence type="ECO:0000313" key="2">
    <source>
        <dbReference type="EMBL" id="KDA02885.1"/>
    </source>
</evidence>
<dbReference type="InterPro" id="IPR010640">
    <property type="entry name" value="Low_temperature_requirement_A"/>
</dbReference>
<feature type="transmembrane region" description="Helical" evidence="1">
    <location>
        <begin position="210"/>
        <end position="230"/>
    </location>
</feature>
<dbReference type="AlphaFoldDB" id="A0A059G8L7"/>
<feature type="transmembrane region" description="Helical" evidence="1">
    <location>
        <begin position="57"/>
        <end position="77"/>
    </location>
</feature>
<evidence type="ECO:0000313" key="3">
    <source>
        <dbReference type="Proteomes" id="UP000024942"/>
    </source>
</evidence>
<feature type="transmembrane region" description="Helical" evidence="1">
    <location>
        <begin position="27"/>
        <end position="45"/>
    </location>
</feature>
<feature type="transmembrane region" description="Helical" evidence="1">
    <location>
        <begin position="319"/>
        <end position="336"/>
    </location>
</feature>
<organism evidence="2 3">
    <name type="scientific">Hyphomonas oceanitis SCH89</name>
    <dbReference type="NCBI Taxonomy" id="1280953"/>
    <lineage>
        <taxon>Bacteria</taxon>
        <taxon>Pseudomonadati</taxon>
        <taxon>Pseudomonadota</taxon>
        <taxon>Alphaproteobacteria</taxon>
        <taxon>Hyphomonadales</taxon>
        <taxon>Hyphomonadaceae</taxon>
        <taxon>Hyphomonas</taxon>
    </lineage>
</organism>
<dbReference type="PANTHER" id="PTHR36840">
    <property type="entry name" value="BLL5714 PROTEIN"/>
    <property type="match status" value="1"/>
</dbReference>
<dbReference type="EMBL" id="ARYL01000010">
    <property type="protein sequence ID" value="KDA02885.1"/>
    <property type="molecule type" value="Genomic_DNA"/>
</dbReference>
<accession>A0A059G8L7</accession>
<dbReference type="OrthoDB" id="5520804at2"/>
<sequence length="397" mass="43149">MSTTYEKPSMLRTGQGHESGKVGFVELFFDLVYVFAITMLSHSLLHHFTGIGLAETAFLLVAVWWVWVYTTWAMNWLNPAATSVRLMLFSQMFGGLVLALAIPHAFGAGGLAFAGAYVFMQVSRSLFTAWALRTHEGHFRNFMRISIWLMFSGVFWFAGAFLEHEARWIVWGIALLIEIAGPYALYWTPGLGASNMRDWDIRGEHMAERCGLLMIIALGESLLVTGATFAEQAPTLIPIAGLVTAFVGTVAMWWVYFNIGAERAAHRIAQAEDPGQLGRLAYTYLHIPIIAGILLTAVSDEILLLHPMGHHGATAPLEGLALLGGPALFLAGNLFFKKAVFGKFARSHIAGLIMLAAAAFAMPVAGPLALGIVGTLVMVIVGAWEHMAVNSRKSVAG</sequence>
<keyword evidence="1" id="KW-1133">Transmembrane helix</keyword>
<feature type="transmembrane region" description="Helical" evidence="1">
    <location>
        <begin position="168"/>
        <end position="189"/>
    </location>
</feature>
<gene>
    <name evidence="2" type="ORF">HOC_08067</name>
</gene>
<dbReference type="RefSeq" id="WP_035537344.1">
    <property type="nucleotide sequence ID" value="NZ_ARYL01000010.1"/>
</dbReference>
<reference evidence="2 3" key="1">
    <citation type="journal article" date="2014" name="Antonie Van Leeuwenhoek">
        <title>Hyphomonas beringensis sp. nov. and Hyphomonas chukchiensis sp. nov., isolated from surface seawater of the Bering Sea and Chukchi Sea.</title>
        <authorList>
            <person name="Li C."/>
            <person name="Lai Q."/>
            <person name="Li G."/>
            <person name="Dong C."/>
            <person name="Wang J."/>
            <person name="Liao Y."/>
            <person name="Shao Z."/>
        </authorList>
    </citation>
    <scope>NUCLEOTIDE SEQUENCE [LARGE SCALE GENOMIC DNA]</scope>
    <source>
        <strain evidence="2 3">SCH89</strain>
    </source>
</reference>